<evidence type="ECO:0000313" key="2">
    <source>
        <dbReference type="Proteomes" id="UP000714915"/>
    </source>
</evidence>
<name>A0A955LBK1_9BACT</name>
<accession>A0A955LBK1</accession>
<gene>
    <name evidence="1" type="ORF">KC669_03915</name>
</gene>
<comment type="caution">
    <text evidence="1">The sequence shown here is derived from an EMBL/GenBank/DDBJ whole genome shotgun (WGS) entry which is preliminary data.</text>
</comment>
<protein>
    <submittedName>
        <fullName evidence="1">Uncharacterized protein</fullName>
    </submittedName>
</protein>
<evidence type="ECO:0000313" key="1">
    <source>
        <dbReference type="EMBL" id="MCA9387153.1"/>
    </source>
</evidence>
<reference evidence="1" key="1">
    <citation type="submission" date="2020-04" db="EMBL/GenBank/DDBJ databases">
        <authorList>
            <person name="Zhang T."/>
        </authorList>
    </citation>
    <scope>NUCLEOTIDE SEQUENCE</scope>
    <source>
        <strain evidence="1">HKST-UBA09</strain>
    </source>
</reference>
<proteinExistence type="predicted"/>
<dbReference type="AlphaFoldDB" id="A0A955LBK1"/>
<reference evidence="1" key="2">
    <citation type="journal article" date="2021" name="Microbiome">
        <title>Successional dynamics and alternative stable states in a saline activated sludge microbial community over 9 years.</title>
        <authorList>
            <person name="Wang Y."/>
            <person name="Ye J."/>
            <person name="Ju F."/>
            <person name="Liu L."/>
            <person name="Boyd J.A."/>
            <person name="Deng Y."/>
            <person name="Parks D.H."/>
            <person name="Jiang X."/>
            <person name="Yin X."/>
            <person name="Woodcroft B.J."/>
            <person name="Tyson G.W."/>
            <person name="Hugenholtz P."/>
            <person name="Polz M.F."/>
            <person name="Zhang T."/>
        </authorList>
    </citation>
    <scope>NUCLEOTIDE SEQUENCE</scope>
    <source>
        <strain evidence="1">HKST-UBA09</strain>
    </source>
</reference>
<organism evidence="1 2">
    <name type="scientific">Candidatus Dojkabacteria bacterium</name>
    <dbReference type="NCBI Taxonomy" id="2099670"/>
    <lineage>
        <taxon>Bacteria</taxon>
        <taxon>Candidatus Dojkabacteria</taxon>
    </lineage>
</organism>
<dbReference type="Proteomes" id="UP000714915">
    <property type="component" value="Unassembled WGS sequence"/>
</dbReference>
<dbReference type="EMBL" id="JAGQLF010000056">
    <property type="protein sequence ID" value="MCA9387153.1"/>
    <property type="molecule type" value="Genomic_DNA"/>
</dbReference>
<sequence>MNFRKKFFLLWVFIAFIAAAFGLSKILELQKEPDVSVSESLPLCLPLDYDGDGQILLLDFAAFAKSYGKSCNPIGENKYESVSEFIIKNNPTDVNITQYRGFEINVDFSDYELLAVSPGTKSGWLSPIGTCDGNNAGIYSKDGAICFAVASFSDPFSSQETLGRVYLKDNISATISPSSVSLIYSDGEVLSEEIENVLIEPTSENSLDTRKFAVPIYANDKTMVSGNAVNLDLKFENANVLSFIPDSPSWTLTPLPCDTNNSNTMLVGGNGLCASFAKTGNLNGDELFGLVVIDPIDKKLPVTVSFGPNAGYSEGTSIFPITGTFRTYSTPESSTCGYVDIIGSGNKIFPLDQNVNLKDFAAFVELFKNPTTCKVQEIDKYQAFL</sequence>